<gene>
    <name evidence="1" type="ORF">FHR69_001497</name>
</gene>
<organism evidence="1 2">
    <name type="scientific">Pseudomonas umsongensis</name>
    <dbReference type="NCBI Taxonomy" id="198618"/>
    <lineage>
        <taxon>Bacteria</taxon>
        <taxon>Pseudomonadati</taxon>
        <taxon>Pseudomonadota</taxon>
        <taxon>Gammaproteobacteria</taxon>
        <taxon>Pseudomonadales</taxon>
        <taxon>Pseudomonadaceae</taxon>
        <taxon>Pseudomonas</taxon>
    </lineage>
</organism>
<accession>A0ACC5MAG8</accession>
<dbReference type="Proteomes" id="UP000589818">
    <property type="component" value="Unassembled WGS sequence"/>
</dbReference>
<keyword evidence="2" id="KW-1185">Reference proteome</keyword>
<evidence type="ECO:0000313" key="1">
    <source>
        <dbReference type="EMBL" id="MBB2885631.1"/>
    </source>
</evidence>
<sequence length="238" mass="26508">MAFRHSAVIVAMVDHRTTRPVRYSLIDFNGSASPLTPVRMCPRSPSEGWDVPNASLMLDLTAVRKSNTIFQAYTAKHFYSRQSQATALSFPPPAFLPPTIPLCFVASSLLRKFAYVSAAEHEYKDLPPDVQDEFGKDLRRIQYCQDPERPIKSLMESVGVGAIELIIWGPIDCCYAIGRLLLKTGRGTKCLKVAYYRRPLSTQSGLSRLTATDQKEALESVYGIGPIQCVDCLYITIP</sequence>
<reference evidence="1" key="1">
    <citation type="submission" date="2020-08" db="EMBL/GenBank/DDBJ databases">
        <title>Plant associated metagenomes--Microbial community diversity and host control of community assembly across model and emerging plant ecological genomics systems.</title>
        <authorList>
            <person name="Dangl J."/>
        </authorList>
    </citation>
    <scope>NUCLEOTIDE SEQUENCE</scope>
    <source>
        <strain evidence="1">KD5</strain>
    </source>
</reference>
<comment type="caution">
    <text evidence="1">The sequence shown here is derived from an EMBL/GenBank/DDBJ whole genome shotgun (WGS) entry which is preliminary data.</text>
</comment>
<proteinExistence type="predicted"/>
<dbReference type="EMBL" id="JACHVR010000001">
    <property type="protein sequence ID" value="MBB2885631.1"/>
    <property type="molecule type" value="Genomic_DNA"/>
</dbReference>
<name>A0ACC5MAG8_9PSED</name>
<evidence type="ECO:0000313" key="2">
    <source>
        <dbReference type="Proteomes" id="UP000589818"/>
    </source>
</evidence>
<protein>
    <submittedName>
        <fullName evidence="1">Uncharacterized protein</fullName>
    </submittedName>
</protein>